<comment type="caution">
    <text evidence="3">The sequence shown here is derived from an EMBL/GenBank/DDBJ whole genome shotgun (WGS) entry which is preliminary data.</text>
</comment>
<dbReference type="InterPro" id="IPR032820">
    <property type="entry name" value="ATPase_put"/>
</dbReference>
<evidence type="ECO:0000313" key="4">
    <source>
        <dbReference type="Proteomes" id="UP000236286"/>
    </source>
</evidence>
<feature type="region of interest" description="Disordered" evidence="1">
    <location>
        <begin position="1"/>
        <end position="24"/>
    </location>
</feature>
<dbReference type="Pfam" id="PF09527">
    <property type="entry name" value="ATPase_gene1"/>
    <property type="match status" value="1"/>
</dbReference>
<keyword evidence="2" id="KW-0472">Membrane</keyword>
<dbReference type="RefSeq" id="WP_102842152.1">
    <property type="nucleotide sequence ID" value="NZ_PDZR01000001.1"/>
</dbReference>
<keyword evidence="2" id="KW-0812">Transmembrane</keyword>
<dbReference type="OrthoDB" id="15401at2"/>
<name>A0A2J7TM53_METSI</name>
<evidence type="ECO:0000256" key="1">
    <source>
        <dbReference type="SAM" id="MobiDB-lite"/>
    </source>
</evidence>
<sequence>MGDREGPRSENERRPDAKLAPDEGESAALRARLDRLSADLGAANDKPAPGGDEGSAPEVGSIGTAMSLGFRVLAEFVSAVVVGALLGWQLDKWIGTTPLFLLVFLLLGTAAGFWNVYRIAVNRKGLGP</sequence>
<keyword evidence="2" id="KW-1133">Transmembrane helix</keyword>
<evidence type="ECO:0008006" key="5">
    <source>
        <dbReference type="Google" id="ProtNLM"/>
    </source>
</evidence>
<feature type="transmembrane region" description="Helical" evidence="2">
    <location>
        <begin position="96"/>
        <end position="117"/>
    </location>
</feature>
<reference evidence="3 4" key="1">
    <citation type="submission" date="2017-10" db="EMBL/GenBank/DDBJ databases">
        <title>Genome announcement of Methylocella silvestris TVC from permafrost.</title>
        <authorList>
            <person name="Wang J."/>
            <person name="Geng K."/>
            <person name="Ul-Haque F."/>
            <person name="Crombie A.T."/>
            <person name="Street L.E."/>
            <person name="Wookey P.A."/>
            <person name="Murrell J.C."/>
            <person name="Pratscher J."/>
        </authorList>
    </citation>
    <scope>NUCLEOTIDE SEQUENCE [LARGE SCALE GENOMIC DNA]</scope>
    <source>
        <strain evidence="3 4">TVC</strain>
    </source>
</reference>
<gene>
    <name evidence="3" type="ORF">CR492_02810</name>
</gene>
<protein>
    <recommendedName>
        <fullName evidence="5">ATP synthase protein I</fullName>
    </recommendedName>
</protein>
<dbReference type="AlphaFoldDB" id="A0A2J7TM53"/>
<proteinExistence type="predicted"/>
<feature type="compositionally biased region" description="Basic and acidic residues" evidence="1">
    <location>
        <begin position="1"/>
        <end position="21"/>
    </location>
</feature>
<dbReference type="Proteomes" id="UP000236286">
    <property type="component" value="Unassembled WGS sequence"/>
</dbReference>
<feature type="transmembrane region" description="Helical" evidence="2">
    <location>
        <begin position="72"/>
        <end position="90"/>
    </location>
</feature>
<accession>A0A2J7TM53</accession>
<organism evidence="3 4">
    <name type="scientific">Methylocella silvestris</name>
    <dbReference type="NCBI Taxonomy" id="199596"/>
    <lineage>
        <taxon>Bacteria</taxon>
        <taxon>Pseudomonadati</taxon>
        <taxon>Pseudomonadota</taxon>
        <taxon>Alphaproteobacteria</taxon>
        <taxon>Hyphomicrobiales</taxon>
        <taxon>Beijerinckiaceae</taxon>
        <taxon>Methylocella</taxon>
    </lineage>
</organism>
<evidence type="ECO:0000256" key="2">
    <source>
        <dbReference type="SAM" id="Phobius"/>
    </source>
</evidence>
<dbReference type="EMBL" id="PDZR01000001">
    <property type="protein sequence ID" value="PNG27843.1"/>
    <property type="molecule type" value="Genomic_DNA"/>
</dbReference>
<evidence type="ECO:0000313" key="3">
    <source>
        <dbReference type="EMBL" id="PNG27843.1"/>
    </source>
</evidence>